<dbReference type="PANTHER" id="PTHR13224:SF6">
    <property type="entry name" value="MEDIATOR OF RNA POLYMERASE II TRANSCRIPTION SUBUNIT 16"/>
    <property type="match status" value="1"/>
</dbReference>
<name>A0A9P6X527_RHIOR</name>
<dbReference type="EMBL" id="JAANQT010001361">
    <property type="protein sequence ID" value="KAG1305462.1"/>
    <property type="molecule type" value="Genomic_DNA"/>
</dbReference>
<evidence type="ECO:0000256" key="1">
    <source>
        <dbReference type="ARBA" id="ARBA00004123"/>
    </source>
</evidence>
<dbReference type="PANTHER" id="PTHR13224">
    <property type="entry name" value="THYROID HORMONE RECEPTOR-ASSOCIATED PROTEIN-RELATED"/>
    <property type="match status" value="1"/>
</dbReference>
<evidence type="ECO:0000256" key="2">
    <source>
        <dbReference type="ARBA" id="ARBA00006543"/>
    </source>
</evidence>
<dbReference type="OrthoDB" id="4139168at2759"/>
<organism evidence="7 8">
    <name type="scientific">Rhizopus oryzae</name>
    <name type="common">Mucormycosis agent</name>
    <name type="synonym">Rhizopus arrhizus var. delemar</name>
    <dbReference type="NCBI Taxonomy" id="64495"/>
    <lineage>
        <taxon>Eukaryota</taxon>
        <taxon>Fungi</taxon>
        <taxon>Fungi incertae sedis</taxon>
        <taxon>Mucoromycota</taxon>
        <taxon>Mucoromycotina</taxon>
        <taxon>Mucoromycetes</taxon>
        <taxon>Mucorales</taxon>
        <taxon>Mucorineae</taxon>
        <taxon>Rhizopodaceae</taxon>
        <taxon>Rhizopus</taxon>
    </lineage>
</organism>
<sequence>MVQLVASKRQKLSYTDHKIPRYSSSFNFSSLTFKQSPQALSISKQNILISAPIQPISNQIHLIAGDLYTHNRIHIQKTHVEIIQNYHKQRTLTHIEWNQKGNAFASIDETGQLALWQLEGPIENWKLKYRVNLKQPLAAFFWLNAEREYTDNLIREPEIHLRNPYGHLGFLTVTVHGEITVHYQRCGSLFSSFSTYIPNTTQRDIKRSDSSCFSMSLSGLDDWQRISHAAITLVKDKIYLATHCASFQPKAIQIYTIDIKFPTVDKKGAIQRKLVASACLDKDDFHVTQMVFKRRADNLQLYLGLGEETELGWNGLVQQWELKQVEQSFTTDLGSVSRNRTTLHCQLKIKVDGKYITCLKCTKDGHLAMGLSDGSIHLELSKQGLLKNNETLSYAPYFWCVVQSKDSDDVVDINFSPNETHLLYIHASGKIGIARATHDIFTEEHAKILNIKIQQCLFNNVDASDLTSELIRLSKQPGFEDKPQEIVDKVLSIYESHYQDEEEWNVGQLQKAYGLALTVFTRLPGKQVQTTNLSRGLQLPVILECFISSCSSNYKDITRMFNKEDVHLEFEPNSLWSLVLLSTWIFDYVKWVLHEWNMLLHSKKSQISDDNKAVHSVLFVHKESREYLIKILMLIQHFIRYTNEADYQLDHLSQSQPILQQYANTLKTDPPIAIKEVINLLNDLNSIESNTKINNRWTVLLRSTLEGYSIPQLRNISVKYKDKCTKPCIYIKKEIIGKYDPIRKRRLTEDVKTSLCTRCHQHILPVHTESDNLDPCSSAQWYQSLRKRCVCGGIYISI</sequence>
<dbReference type="GO" id="GO:0016592">
    <property type="term" value="C:mediator complex"/>
    <property type="evidence" value="ECO:0007669"/>
    <property type="project" value="TreeGrafter"/>
</dbReference>
<keyword evidence="8" id="KW-1185">Reference proteome</keyword>
<evidence type="ECO:0000313" key="8">
    <source>
        <dbReference type="Proteomes" id="UP000716291"/>
    </source>
</evidence>
<reference evidence="7" key="1">
    <citation type="journal article" date="2020" name="Microb. Genom.">
        <title>Genetic diversity of clinical and environmental Mucorales isolates obtained from an investigation of mucormycosis cases among solid organ transplant recipients.</title>
        <authorList>
            <person name="Nguyen M.H."/>
            <person name="Kaul D."/>
            <person name="Muto C."/>
            <person name="Cheng S.J."/>
            <person name="Richter R.A."/>
            <person name="Bruno V.M."/>
            <person name="Liu G."/>
            <person name="Beyhan S."/>
            <person name="Sundermann A.J."/>
            <person name="Mounaud S."/>
            <person name="Pasculle A.W."/>
            <person name="Nierman W.C."/>
            <person name="Driscoll E."/>
            <person name="Cumbie R."/>
            <person name="Clancy C.J."/>
            <person name="Dupont C.L."/>
        </authorList>
    </citation>
    <scope>NUCLEOTIDE SEQUENCE</scope>
    <source>
        <strain evidence="7">GL11</strain>
    </source>
</reference>
<protein>
    <recommendedName>
        <fullName evidence="9">Mediator complex subunit 16</fullName>
    </recommendedName>
</protein>
<evidence type="ECO:0008006" key="9">
    <source>
        <dbReference type="Google" id="ProtNLM"/>
    </source>
</evidence>
<dbReference type="Gene3D" id="2.130.10.10">
    <property type="entry name" value="YVTN repeat-like/Quinoprotein amine dehydrogenase"/>
    <property type="match status" value="1"/>
</dbReference>
<comment type="similarity">
    <text evidence="2">Belongs to the Mediator complex subunit 16 family.</text>
</comment>
<keyword evidence="3" id="KW-0805">Transcription regulation</keyword>
<evidence type="ECO:0000313" key="7">
    <source>
        <dbReference type="EMBL" id="KAG1305462.1"/>
    </source>
</evidence>
<dbReference type="AlphaFoldDB" id="A0A9P6X527"/>
<keyword evidence="4" id="KW-0010">Activator</keyword>
<dbReference type="SUPFAM" id="SSF50978">
    <property type="entry name" value="WD40 repeat-like"/>
    <property type="match status" value="1"/>
</dbReference>
<keyword evidence="6" id="KW-0539">Nucleus</keyword>
<dbReference type="InterPro" id="IPR015943">
    <property type="entry name" value="WD40/YVTN_repeat-like_dom_sf"/>
</dbReference>
<gene>
    <name evidence="7" type="ORF">G6F64_008362</name>
</gene>
<comment type="caution">
    <text evidence="7">The sequence shown here is derived from an EMBL/GenBank/DDBJ whole genome shotgun (WGS) entry which is preliminary data.</text>
</comment>
<dbReference type="GO" id="GO:0045893">
    <property type="term" value="P:positive regulation of DNA-templated transcription"/>
    <property type="evidence" value="ECO:0007669"/>
    <property type="project" value="TreeGrafter"/>
</dbReference>
<evidence type="ECO:0000256" key="3">
    <source>
        <dbReference type="ARBA" id="ARBA00023015"/>
    </source>
</evidence>
<proteinExistence type="inferred from homology"/>
<comment type="subcellular location">
    <subcellularLocation>
        <location evidence="1">Nucleus</location>
    </subcellularLocation>
</comment>
<dbReference type="InterPro" id="IPR036322">
    <property type="entry name" value="WD40_repeat_dom_sf"/>
</dbReference>
<dbReference type="InterPro" id="IPR048338">
    <property type="entry name" value="Mediator_Med16"/>
</dbReference>
<dbReference type="Proteomes" id="UP000716291">
    <property type="component" value="Unassembled WGS sequence"/>
</dbReference>
<keyword evidence="5" id="KW-0804">Transcription</keyword>
<accession>A0A9P6X527</accession>
<evidence type="ECO:0000256" key="4">
    <source>
        <dbReference type="ARBA" id="ARBA00023159"/>
    </source>
</evidence>
<evidence type="ECO:0000256" key="6">
    <source>
        <dbReference type="ARBA" id="ARBA00023242"/>
    </source>
</evidence>
<evidence type="ECO:0000256" key="5">
    <source>
        <dbReference type="ARBA" id="ARBA00023163"/>
    </source>
</evidence>